<dbReference type="InterPro" id="IPR004360">
    <property type="entry name" value="Glyas_Fos-R_dOase_dom"/>
</dbReference>
<keyword evidence="1" id="KW-0479">Metal-binding</keyword>
<evidence type="ECO:0000313" key="4">
    <source>
        <dbReference type="Proteomes" id="UP000280696"/>
    </source>
</evidence>
<reference evidence="3 4" key="1">
    <citation type="submission" date="2018-09" db="EMBL/GenBank/DDBJ databases">
        <title>Murine metabolic-syndrome-specific gut microbial biobank.</title>
        <authorList>
            <person name="Liu C."/>
        </authorList>
    </citation>
    <scope>NUCLEOTIDE SEQUENCE [LARGE SCALE GENOMIC DNA]</scope>
    <source>
        <strain evidence="3 4">0.1xD8-82</strain>
    </source>
</reference>
<keyword evidence="4" id="KW-1185">Reference proteome</keyword>
<gene>
    <name evidence="3" type="ORF">D7V94_09910</name>
</gene>
<dbReference type="InterPro" id="IPR029068">
    <property type="entry name" value="Glyas_Bleomycin-R_OHBP_Dase"/>
</dbReference>
<dbReference type="EMBL" id="RAYQ01000009">
    <property type="protein sequence ID" value="RKI91572.1"/>
    <property type="molecule type" value="Genomic_DNA"/>
</dbReference>
<evidence type="ECO:0000259" key="2">
    <source>
        <dbReference type="PROSITE" id="PS51819"/>
    </source>
</evidence>
<dbReference type="RefSeq" id="WP_120469276.1">
    <property type="nucleotide sequence ID" value="NZ_RAYQ01000009.1"/>
</dbReference>
<evidence type="ECO:0000313" key="3">
    <source>
        <dbReference type="EMBL" id="RKI91572.1"/>
    </source>
</evidence>
<dbReference type="PANTHER" id="PTHR43048">
    <property type="entry name" value="METHYLMALONYL-COA EPIMERASE"/>
    <property type="match status" value="1"/>
</dbReference>
<dbReference type="PROSITE" id="PS51819">
    <property type="entry name" value="VOC"/>
    <property type="match status" value="1"/>
</dbReference>
<dbReference type="GO" id="GO:0004493">
    <property type="term" value="F:methylmalonyl-CoA epimerase activity"/>
    <property type="evidence" value="ECO:0007669"/>
    <property type="project" value="TreeGrafter"/>
</dbReference>
<dbReference type="GO" id="GO:0046491">
    <property type="term" value="P:L-methylmalonyl-CoA metabolic process"/>
    <property type="evidence" value="ECO:0007669"/>
    <property type="project" value="TreeGrafter"/>
</dbReference>
<feature type="domain" description="VOC" evidence="2">
    <location>
        <begin position="11"/>
        <end position="139"/>
    </location>
</feature>
<proteinExistence type="predicted"/>
<protein>
    <submittedName>
        <fullName evidence="3">VOC family protein</fullName>
    </submittedName>
</protein>
<sequence>MKNNFQELISGLQHIGLPTNDIEETIAFYEILGFKVVYRTVNPNRQESESQSAGEQVAFLRLGDVIIETYENKRAALTHGAWDHIALNVTDIEAALRLAEEKELDIQEPGIQFLPFWENGVKFFIITGPNREKVEFNQYL</sequence>
<comment type="caution">
    <text evidence="3">The sequence shown here is derived from an EMBL/GenBank/DDBJ whole genome shotgun (WGS) entry which is preliminary data.</text>
</comment>
<dbReference type="InterPro" id="IPR037523">
    <property type="entry name" value="VOC_core"/>
</dbReference>
<dbReference type="GO" id="GO:0046872">
    <property type="term" value="F:metal ion binding"/>
    <property type="evidence" value="ECO:0007669"/>
    <property type="project" value="UniProtKB-KW"/>
</dbReference>
<name>A0A3A9AJE1_9FIRM</name>
<dbReference type="CDD" id="cd06587">
    <property type="entry name" value="VOC"/>
    <property type="match status" value="1"/>
</dbReference>
<accession>A0A3A9AJE1</accession>
<dbReference type="OrthoDB" id="371072at2"/>
<dbReference type="InterPro" id="IPR051785">
    <property type="entry name" value="MMCE/EMCE_epimerase"/>
</dbReference>
<dbReference type="AlphaFoldDB" id="A0A3A9AJE1"/>
<evidence type="ECO:0000256" key="1">
    <source>
        <dbReference type="ARBA" id="ARBA00022723"/>
    </source>
</evidence>
<dbReference type="Pfam" id="PF00903">
    <property type="entry name" value="Glyoxalase"/>
    <property type="match status" value="1"/>
</dbReference>
<dbReference type="Gene3D" id="3.10.180.10">
    <property type="entry name" value="2,3-Dihydroxybiphenyl 1,2-Dioxygenase, domain 1"/>
    <property type="match status" value="1"/>
</dbReference>
<dbReference type="SUPFAM" id="SSF54593">
    <property type="entry name" value="Glyoxalase/Bleomycin resistance protein/Dihydroxybiphenyl dioxygenase"/>
    <property type="match status" value="1"/>
</dbReference>
<dbReference type="PANTHER" id="PTHR43048:SF3">
    <property type="entry name" value="METHYLMALONYL-COA EPIMERASE, MITOCHONDRIAL"/>
    <property type="match status" value="1"/>
</dbReference>
<dbReference type="Proteomes" id="UP000280696">
    <property type="component" value="Unassembled WGS sequence"/>
</dbReference>
<organism evidence="3 4">
    <name type="scientific">Parablautia intestinalis</name>
    <dbReference type="NCBI Taxonomy" id="2320100"/>
    <lineage>
        <taxon>Bacteria</taxon>
        <taxon>Bacillati</taxon>
        <taxon>Bacillota</taxon>
        <taxon>Clostridia</taxon>
        <taxon>Lachnospirales</taxon>
        <taxon>Lachnospiraceae</taxon>
        <taxon>Parablautia</taxon>
    </lineage>
</organism>